<feature type="compositionally biased region" description="Acidic residues" evidence="1">
    <location>
        <begin position="129"/>
        <end position="153"/>
    </location>
</feature>
<name>A0ABN7WPT5_GIGMA</name>
<feature type="region of interest" description="Disordered" evidence="1">
    <location>
        <begin position="125"/>
        <end position="200"/>
    </location>
</feature>
<dbReference type="Proteomes" id="UP000789901">
    <property type="component" value="Unassembled WGS sequence"/>
</dbReference>
<feature type="compositionally biased region" description="Basic residues" evidence="1">
    <location>
        <begin position="163"/>
        <end position="175"/>
    </location>
</feature>
<accession>A0ABN7WPT5</accession>
<reference evidence="2 3" key="1">
    <citation type="submission" date="2021-06" db="EMBL/GenBank/DDBJ databases">
        <authorList>
            <person name="Kallberg Y."/>
            <person name="Tangrot J."/>
            <person name="Rosling A."/>
        </authorList>
    </citation>
    <scope>NUCLEOTIDE SEQUENCE [LARGE SCALE GENOMIC DNA]</scope>
    <source>
        <strain evidence="2 3">120-4 pot B 10/14</strain>
    </source>
</reference>
<proteinExistence type="predicted"/>
<protein>
    <submittedName>
        <fullName evidence="2">36197_t:CDS:1</fullName>
    </submittedName>
</protein>
<evidence type="ECO:0000313" key="3">
    <source>
        <dbReference type="Proteomes" id="UP000789901"/>
    </source>
</evidence>
<evidence type="ECO:0000313" key="2">
    <source>
        <dbReference type="EMBL" id="CAG8837591.1"/>
    </source>
</evidence>
<sequence>YTPQQVDKNHVFEIENEVESFNTGFVEDTVDVPLILLKELIPTTAIIILLRFGKLFIIDRKEYVMANGLFKKAIQIGLDAGPSAIQELNNIMKNYIVRYTPKHNQEVTQRNPIRTLLDNSHNVENYSDIADDTDSNSIDNDDGSYSEENDENIDPSLIQNHIIRAKKGAPRKSRFKGSQETNLKNKERPKAAGRKPTEYQQCYKFGHNKAGYEKWHKKNQVPYSFK</sequence>
<dbReference type="EMBL" id="CAJVQB010056248">
    <property type="protein sequence ID" value="CAG8837591.1"/>
    <property type="molecule type" value="Genomic_DNA"/>
</dbReference>
<comment type="caution">
    <text evidence="2">The sequence shown here is derived from an EMBL/GenBank/DDBJ whole genome shotgun (WGS) entry which is preliminary data.</text>
</comment>
<organism evidence="2 3">
    <name type="scientific">Gigaspora margarita</name>
    <dbReference type="NCBI Taxonomy" id="4874"/>
    <lineage>
        <taxon>Eukaryota</taxon>
        <taxon>Fungi</taxon>
        <taxon>Fungi incertae sedis</taxon>
        <taxon>Mucoromycota</taxon>
        <taxon>Glomeromycotina</taxon>
        <taxon>Glomeromycetes</taxon>
        <taxon>Diversisporales</taxon>
        <taxon>Gigasporaceae</taxon>
        <taxon>Gigaspora</taxon>
    </lineage>
</organism>
<feature type="non-terminal residue" evidence="2">
    <location>
        <position position="1"/>
    </location>
</feature>
<gene>
    <name evidence="2" type="ORF">GMARGA_LOCUS33568</name>
</gene>
<keyword evidence="3" id="KW-1185">Reference proteome</keyword>
<evidence type="ECO:0000256" key="1">
    <source>
        <dbReference type="SAM" id="MobiDB-lite"/>
    </source>
</evidence>